<dbReference type="PANTHER" id="PTHR42718:SF9">
    <property type="entry name" value="MAJOR FACILITATOR SUPERFAMILY MULTIDRUG TRANSPORTER MFSC"/>
    <property type="match status" value="1"/>
</dbReference>
<sequence>MTRAAAAEPHVLVAGPVSTGGLSRHPYYAVGAVLLGSLVANVDSRVFTLGLPDVRGGLALSFDQGAWIATAATASQIFIAPAVAWLATVFCLRRVLGIPALVYAAISLLIPFVRDYHLLLGLHIVHGLLLGTFVPATLLIIFRNLPMQWWLPAIAIYAIRVGFTLNAGVSIAGFYVEHLGWQWIYWQDVIVAPLLALLVYLGTPGDPINRGVLREADWGGMLLFGSSVAMIYAGLDQGNRLDWFGSGTIVALLGGGALLLIGFFINEAVVKRPWAHAEILLSRNIGLALLAILLFSLTSLSNTSLVPNFLVTIAQLKPEQTGPLFMLGAVAPMIVLLPLSVHLVRRYDPKLTLIIGFAAFAAAALLGTRVTSAWSISDFVPMVLLQSLGVSFTLLPIIIITLSNSDPTRATAFAAYIQVMRLGCAEIGIALMTTWLRVREQTHSNLLGQHVASGDADVVGTLTKLKELFAGYGDSLAQARSIGTLAGLVQRQANTLAFIDGFWLTFWFALAGLVCVALIGRAPPGPFTPKSG</sequence>
<evidence type="ECO:0000256" key="3">
    <source>
        <dbReference type="ARBA" id="ARBA00022692"/>
    </source>
</evidence>
<name>A0ABV6ENK4_9BRAD</name>
<dbReference type="SUPFAM" id="SSF103473">
    <property type="entry name" value="MFS general substrate transporter"/>
    <property type="match status" value="1"/>
</dbReference>
<feature type="domain" description="Major facilitator superfamily (MFS) profile" evidence="7">
    <location>
        <begin position="29"/>
        <end position="532"/>
    </location>
</feature>
<feature type="transmembrane region" description="Helical" evidence="6">
    <location>
        <begin position="324"/>
        <end position="344"/>
    </location>
</feature>
<dbReference type="Proteomes" id="UP001589775">
    <property type="component" value="Unassembled WGS sequence"/>
</dbReference>
<reference evidence="8 9" key="1">
    <citation type="submission" date="2024-09" db="EMBL/GenBank/DDBJ databases">
        <authorList>
            <person name="Sun Q."/>
            <person name="Mori K."/>
        </authorList>
    </citation>
    <scope>NUCLEOTIDE SEQUENCE [LARGE SCALE GENOMIC DNA]</scope>
    <source>
        <strain evidence="8 9">KCTC 23279</strain>
    </source>
</reference>
<evidence type="ECO:0000256" key="1">
    <source>
        <dbReference type="ARBA" id="ARBA00004141"/>
    </source>
</evidence>
<feature type="transmembrane region" description="Helical" evidence="6">
    <location>
        <begin position="383"/>
        <end position="402"/>
    </location>
</feature>
<evidence type="ECO:0000256" key="4">
    <source>
        <dbReference type="ARBA" id="ARBA00022989"/>
    </source>
</evidence>
<dbReference type="RefSeq" id="WP_378384944.1">
    <property type="nucleotide sequence ID" value="NZ_JBHLWM010000001.1"/>
</dbReference>
<evidence type="ECO:0000313" key="9">
    <source>
        <dbReference type="Proteomes" id="UP001589775"/>
    </source>
</evidence>
<evidence type="ECO:0000259" key="7">
    <source>
        <dbReference type="PROSITE" id="PS50850"/>
    </source>
</evidence>
<dbReference type="Pfam" id="PF07690">
    <property type="entry name" value="MFS_1"/>
    <property type="match status" value="1"/>
</dbReference>
<feature type="transmembrane region" description="Helical" evidence="6">
    <location>
        <begin position="241"/>
        <end position="265"/>
    </location>
</feature>
<feature type="transmembrane region" description="Helical" evidence="6">
    <location>
        <begin position="351"/>
        <end position="371"/>
    </location>
</feature>
<feature type="transmembrane region" description="Helical" evidence="6">
    <location>
        <begin position="119"/>
        <end position="142"/>
    </location>
</feature>
<dbReference type="PROSITE" id="PS50850">
    <property type="entry name" value="MFS"/>
    <property type="match status" value="1"/>
</dbReference>
<comment type="subcellular location">
    <subcellularLocation>
        <location evidence="1">Membrane</location>
        <topology evidence="1">Multi-pass membrane protein</topology>
    </subcellularLocation>
</comment>
<evidence type="ECO:0000256" key="5">
    <source>
        <dbReference type="ARBA" id="ARBA00023136"/>
    </source>
</evidence>
<dbReference type="InterPro" id="IPR020846">
    <property type="entry name" value="MFS_dom"/>
</dbReference>
<dbReference type="EMBL" id="JBHLWM010000001">
    <property type="protein sequence ID" value="MFC0239795.1"/>
    <property type="molecule type" value="Genomic_DNA"/>
</dbReference>
<protein>
    <submittedName>
        <fullName evidence="8">MFS transporter</fullName>
    </submittedName>
</protein>
<feature type="transmembrane region" description="Helical" evidence="6">
    <location>
        <begin position="95"/>
        <end position="113"/>
    </location>
</feature>
<dbReference type="InterPro" id="IPR011701">
    <property type="entry name" value="MFS"/>
</dbReference>
<feature type="transmembrane region" description="Helical" evidence="6">
    <location>
        <begin position="215"/>
        <end position="235"/>
    </location>
</feature>
<gene>
    <name evidence="8" type="ORF">ACFFJ6_04915</name>
</gene>
<feature type="transmembrane region" description="Helical" evidence="6">
    <location>
        <begin position="501"/>
        <end position="520"/>
    </location>
</feature>
<feature type="transmembrane region" description="Helical" evidence="6">
    <location>
        <begin position="67"/>
        <end position="88"/>
    </location>
</feature>
<proteinExistence type="predicted"/>
<evidence type="ECO:0000313" key="8">
    <source>
        <dbReference type="EMBL" id="MFC0239795.1"/>
    </source>
</evidence>
<feature type="transmembrane region" description="Helical" evidence="6">
    <location>
        <begin position="154"/>
        <end position="176"/>
    </location>
</feature>
<feature type="transmembrane region" description="Helical" evidence="6">
    <location>
        <begin position="182"/>
        <end position="203"/>
    </location>
</feature>
<keyword evidence="9" id="KW-1185">Reference proteome</keyword>
<dbReference type="InterPro" id="IPR036259">
    <property type="entry name" value="MFS_trans_sf"/>
</dbReference>
<keyword evidence="2" id="KW-0813">Transport</keyword>
<comment type="caution">
    <text evidence="8">The sequence shown here is derived from an EMBL/GenBank/DDBJ whole genome shotgun (WGS) entry which is preliminary data.</text>
</comment>
<organism evidence="8 9">
    <name type="scientific">Rhodopseudomonas telluris</name>
    <dbReference type="NCBI Taxonomy" id="644215"/>
    <lineage>
        <taxon>Bacteria</taxon>
        <taxon>Pseudomonadati</taxon>
        <taxon>Pseudomonadota</taxon>
        <taxon>Alphaproteobacteria</taxon>
        <taxon>Hyphomicrobiales</taxon>
        <taxon>Nitrobacteraceae</taxon>
        <taxon>Rhodopseudomonas</taxon>
    </lineage>
</organism>
<feature type="transmembrane region" description="Helical" evidence="6">
    <location>
        <begin position="27"/>
        <end position="47"/>
    </location>
</feature>
<feature type="transmembrane region" description="Helical" evidence="6">
    <location>
        <begin position="285"/>
        <end position="304"/>
    </location>
</feature>
<dbReference type="Gene3D" id="1.20.1250.20">
    <property type="entry name" value="MFS general substrate transporter like domains"/>
    <property type="match status" value="2"/>
</dbReference>
<accession>A0ABV6ENK4</accession>
<evidence type="ECO:0000256" key="2">
    <source>
        <dbReference type="ARBA" id="ARBA00022448"/>
    </source>
</evidence>
<keyword evidence="3 6" id="KW-0812">Transmembrane</keyword>
<dbReference type="PANTHER" id="PTHR42718">
    <property type="entry name" value="MAJOR FACILITATOR SUPERFAMILY MULTIDRUG TRANSPORTER MFSC"/>
    <property type="match status" value="1"/>
</dbReference>
<keyword evidence="5 6" id="KW-0472">Membrane</keyword>
<evidence type="ECO:0000256" key="6">
    <source>
        <dbReference type="SAM" id="Phobius"/>
    </source>
</evidence>
<keyword evidence="4 6" id="KW-1133">Transmembrane helix</keyword>